<evidence type="ECO:0000256" key="9">
    <source>
        <dbReference type="ARBA" id="ARBA00022794"/>
    </source>
</evidence>
<comment type="similarity">
    <text evidence="4">Belongs to the dynein light intermediate chain family.</text>
</comment>
<reference evidence="16" key="1">
    <citation type="submission" date="2020-05" db="EMBL/GenBank/DDBJ databases">
        <title>Phylogenomic resolution of chytrid fungi.</title>
        <authorList>
            <person name="Stajich J.E."/>
            <person name="Amses K."/>
            <person name="Simmons R."/>
            <person name="Seto K."/>
            <person name="Myers J."/>
            <person name="Bonds A."/>
            <person name="Quandt C.A."/>
            <person name="Barry K."/>
            <person name="Liu P."/>
            <person name="Grigoriev I."/>
            <person name="Longcore J.E."/>
            <person name="James T.Y."/>
        </authorList>
    </citation>
    <scope>NUCLEOTIDE SEQUENCE</scope>
    <source>
        <strain evidence="16">JEL0513</strain>
    </source>
</reference>
<evidence type="ECO:0000256" key="13">
    <source>
        <dbReference type="ARBA" id="ARBA00023212"/>
    </source>
</evidence>
<keyword evidence="11" id="KW-0969">Cilium</keyword>
<accession>A0AAD5SW68</accession>
<evidence type="ECO:0000313" key="16">
    <source>
        <dbReference type="EMBL" id="KAJ3093813.1"/>
    </source>
</evidence>
<protein>
    <recommendedName>
        <fullName evidence="5">Cytoplasmic dynein 2 light intermediate chain 1</fullName>
    </recommendedName>
</protein>
<dbReference type="GO" id="GO:0005874">
    <property type="term" value="C:microtubule"/>
    <property type="evidence" value="ECO:0007669"/>
    <property type="project" value="UniProtKB-KW"/>
</dbReference>
<evidence type="ECO:0000256" key="8">
    <source>
        <dbReference type="ARBA" id="ARBA00022701"/>
    </source>
</evidence>
<sequence length="220" mass="24141">MSTKRESTVKSRKEDASDSIANNSRPDIWTLALKARKSVAPATNAIGSNEEGIETTLMVLGNKQAGKSSLIHRLQNKDDVPTPTTALEYRFARSTRGTTKDVAHIWELAGGTHLTSLIDIAVTESNIHLSTFVIVIDLSDPSEAVPVLEHFLDKIQIRANKILDSLESRGSKRPKGMKAFALRKYGSEHPDVSSKDSMCISPVPIVIVGAKYDLFRDMEP</sequence>
<dbReference type="EMBL" id="JADGJH010002974">
    <property type="protein sequence ID" value="KAJ3093813.1"/>
    <property type="molecule type" value="Genomic_DNA"/>
</dbReference>
<organism evidence="16 17">
    <name type="scientific">Physocladia obscura</name>
    <dbReference type="NCBI Taxonomy" id="109957"/>
    <lineage>
        <taxon>Eukaryota</taxon>
        <taxon>Fungi</taxon>
        <taxon>Fungi incertae sedis</taxon>
        <taxon>Chytridiomycota</taxon>
        <taxon>Chytridiomycota incertae sedis</taxon>
        <taxon>Chytridiomycetes</taxon>
        <taxon>Chytridiales</taxon>
        <taxon>Chytriomycetaceae</taxon>
        <taxon>Physocladia</taxon>
    </lineage>
</organism>
<dbReference type="Pfam" id="PF05783">
    <property type="entry name" value="DLIC"/>
    <property type="match status" value="1"/>
</dbReference>
<dbReference type="GO" id="GO:0045504">
    <property type="term" value="F:dynein heavy chain binding"/>
    <property type="evidence" value="ECO:0007669"/>
    <property type="project" value="TreeGrafter"/>
</dbReference>
<evidence type="ECO:0000256" key="10">
    <source>
        <dbReference type="ARBA" id="ARBA00023017"/>
    </source>
</evidence>
<keyword evidence="9" id="KW-0970">Cilium biogenesis/degradation</keyword>
<dbReference type="GO" id="GO:0005868">
    <property type="term" value="C:cytoplasmic dynein complex"/>
    <property type="evidence" value="ECO:0007669"/>
    <property type="project" value="InterPro"/>
</dbReference>
<proteinExistence type="inferred from homology"/>
<keyword evidence="6" id="KW-0217">Developmental protein</keyword>
<keyword evidence="13" id="KW-0206">Cytoskeleton</keyword>
<feature type="non-terminal residue" evidence="16">
    <location>
        <position position="220"/>
    </location>
</feature>
<dbReference type="GO" id="GO:0035721">
    <property type="term" value="P:intraciliary retrograde transport"/>
    <property type="evidence" value="ECO:0007669"/>
    <property type="project" value="InterPro"/>
</dbReference>
<evidence type="ECO:0000313" key="17">
    <source>
        <dbReference type="Proteomes" id="UP001211907"/>
    </source>
</evidence>
<comment type="caution">
    <text evidence="16">The sequence shown here is derived from an EMBL/GenBank/DDBJ whole genome shotgun (WGS) entry which is preliminary data.</text>
</comment>
<evidence type="ECO:0000256" key="3">
    <source>
        <dbReference type="ARBA" id="ARBA00004430"/>
    </source>
</evidence>
<feature type="region of interest" description="Disordered" evidence="15">
    <location>
        <begin position="1"/>
        <end position="21"/>
    </location>
</feature>
<dbReference type="GO" id="GO:0005930">
    <property type="term" value="C:axoneme"/>
    <property type="evidence" value="ECO:0007669"/>
    <property type="project" value="UniProtKB-SubCell"/>
</dbReference>
<name>A0AAD5SW68_9FUNG</name>
<dbReference type="Proteomes" id="UP001211907">
    <property type="component" value="Unassembled WGS sequence"/>
</dbReference>
<dbReference type="GO" id="GO:0036064">
    <property type="term" value="C:ciliary basal body"/>
    <property type="evidence" value="ECO:0007669"/>
    <property type="project" value="TreeGrafter"/>
</dbReference>
<dbReference type="CDD" id="cd00882">
    <property type="entry name" value="Ras_like_GTPase"/>
    <property type="match status" value="1"/>
</dbReference>
<dbReference type="PANTHER" id="PTHR13236:SF0">
    <property type="entry name" value="CYTOPLASMIC DYNEIN 2 LIGHT INTERMEDIATE CHAIN 1"/>
    <property type="match status" value="1"/>
</dbReference>
<keyword evidence="10" id="KW-0243">Dynein</keyword>
<dbReference type="AlphaFoldDB" id="A0AAD5SW68"/>
<dbReference type="Gene3D" id="3.40.50.300">
    <property type="entry name" value="P-loop containing nucleotide triphosphate hydrolases"/>
    <property type="match status" value="1"/>
</dbReference>
<evidence type="ECO:0000256" key="11">
    <source>
        <dbReference type="ARBA" id="ARBA00023069"/>
    </source>
</evidence>
<keyword evidence="12" id="KW-0505">Motor protein</keyword>
<evidence type="ECO:0000256" key="7">
    <source>
        <dbReference type="ARBA" id="ARBA00022490"/>
    </source>
</evidence>
<dbReference type="GO" id="GO:0035735">
    <property type="term" value="P:intraciliary transport involved in cilium assembly"/>
    <property type="evidence" value="ECO:0007669"/>
    <property type="project" value="InterPro"/>
</dbReference>
<dbReference type="InterPro" id="IPR022780">
    <property type="entry name" value="Dynein_light_int_chain"/>
</dbReference>
<keyword evidence="7" id="KW-0963">Cytoplasm</keyword>
<evidence type="ECO:0000256" key="14">
    <source>
        <dbReference type="ARBA" id="ARBA00023273"/>
    </source>
</evidence>
<dbReference type="InterPro" id="IPR027417">
    <property type="entry name" value="P-loop_NTPase"/>
</dbReference>
<evidence type="ECO:0000256" key="1">
    <source>
        <dbReference type="ARBA" id="ARBA00004120"/>
    </source>
</evidence>
<evidence type="ECO:0000256" key="4">
    <source>
        <dbReference type="ARBA" id="ARBA00006831"/>
    </source>
</evidence>
<feature type="compositionally biased region" description="Basic and acidic residues" evidence="15">
    <location>
        <begin position="1"/>
        <end position="16"/>
    </location>
</feature>
<keyword evidence="17" id="KW-1185">Reference proteome</keyword>
<dbReference type="InterPro" id="IPR040045">
    <property type="entry name" value="DYNC2LI1"/>
</dbReference>
<evidence type="ECO:0000256" key="6">
    <source>
        <dbReference type="ARBA" id="ARBA00022473"/>
    </source>
</evidence>
<gene>
    <name evidence="16" type="primary">DYNC2LI1</name>
    <name evidence="16" type="ORF">HK100_006405</name>
</gene>
<evidence type="ECO:0000256" key="12">
    <source>
        <dbReference type="ARBA" id="ARBA00023175"/>
    </source>
</evidence>
<keyword evidence="8" id="KW-0493">Microtubule</keyword>
<dbReference type="PANTHER" id="PTHR13236">
    <property type="entry name" value="DYNEIN 2 LIGHT INTERMEDIATE CHAIN, ISOFORM 2"/>
    <property type="match status" value="1"/>
</dbReference>
<evidence type="ECO:0000256" key="15">
    <source>
        <dbReference type="SAM" id="MobiDB-lite"/>
    </source>
</evidence>
<evidence type="ECO:0000256" key="5">
    <source>
        <dbReference type="ARBA" id="ARBA00018863"/>
    </source>
</evidence>
<comment type="subcellular location">
    <subcellularLocation>
        <location evidence="3">Cytoplasm</location>
        <location evidence="3">Cytoskeleton</location>
        <location evidence="3">Cilium axoneme</location>
    </subcellularLocation>
    <subcellularLocation>
        <location evidence="1">Cytoplasm</location>
        <location evidence="1">Cytoskeleton</location>
        <location evidence="1">Cilium basal body</location>
    </subcellularLocation>
    <subcellularLocation>
        <location evidence="2">Cytoplasm</location>
        <location evidence="2">Cytoskeleton</location>
        <location evidence="2">Microtubule organizing center</location>
        <location evidence="2">Centrosome</location>
    </subcellularLocation>
</comment>
<keyword evidence="14" id="KW-0966">Cell projection</keyword>
<evidence type="ECO:0000256" key="2">
    <source>
        <dbReference type="ARBA" id="ARBA00004300"/>
    </source>
</evidence>
<dbReference type="SUPFAM" id="SSF52540">
    <property type="entry name" value="P-loop containing nucleoside triphosphate hydrolases"/>
    <property type="match status" value="1"/>
</dbReference>